<accession>A0A0A0HXG7</accession>
<dbReference type="GO" id="GO:0001680">
    <property type="term" value="P:tRNA 3'-terminal CCA addition"/>
    <property type="evidence" value="ECO:0007669"/>
    <property type="project" value="UniProtKB-ARBA"/>
</dbReference>
<dbReference type="VEuPathDB" id="FungiDB:PADG_11199"/>
<dbReference type="GO" id="GO:0052929">
    <property type="term" value="F:ATP:3'-cytidine-cytidine-tRNA adenylyltransferase activity"/>
    <property type="evidence" value="ECO:0007669"/>
    <property type="project" value="TreeGrafter"/>
</dbReference>
<dbReference type="Proteomes" id="UP000001628">
    <property type="component" value="Unassembled WGS sequence"/>
</dbReference>
<sequence length="1256" mass="140589">MTLRFSSPTLHCTQLTSHRLASTRTAPVFTTAPCTRSFIAWRGTESKHFYKGLLAYPQLLRGPMSSNKPESPTPHERRGKRRRISRRISKAFGKQISQKAVAKETNMNHPTLPQIVLTPIEQTLRLCLLDAAEFIQQRNKREPDTTPTATEPLVLRFAGGWVRDKLLGVESHDIDVAINSMTGEKFGEGLKEYLSIPGNLRKYKIFHPSNPSVVDFIKLHKIEKNPERSKHLETATTRMFGLDIDFVNLRKETYTDESRNPQVEVGTPEEDSLRRDATVNALFYNIHTELIEDFTGQGLQDMKNKIIRTPMEPFQTFKDDPLRVLRLIRFASRLGYTIDCDTEEAMKIDAIKSALKAKISQERIGVEIEKTLRGPDPLTALQRINRLGLYDTILANHQDNVGVDTSSWERGYDVLSLLLSNSAENGTGFEKSRQYVRDILIRNENERYFSWLLAALAPWTTVPDPIPSKPTEPMPRATTVAKDSLRADNKAANIITAASKYHKMISHMKSSFLKDEIADTPPEVRAKVGQFIRTIGRDWRLCFVLAIVREAMQGQEPHQLFQSYEKFLLYIENDNLLDAFSLRPLINGHDIVSALGVKTGPWMGTALEMLIEWQLRNPEETSKEAAISELLRRKGEAAVRARWKSVDDTVGYHLNPSEIQPDISLGELWSEISADESSASNTDEKKCEDLLIVEAALRAIIERPGQLQKKDQEAARFFIFWAANAILPNEDFTGAWEEAQLSDTAKLPTLARYKVARLRSTVGVSVLQLLHSISPINELEIDDSVDVITSLAAFTCRKDPWTTETAFNVASVILEGYESLLRSQNRAELAAILEEVLRKKVKPLFSKTKTPAVTAAGRKNVHPIPQPRFDPSIFDPKSKPWKFKDLYVITVLSWVIGRYSPSDKATLESQFPLLVPAILSLIDDETLAFKAKGSELLLRFLAPLEESKSDLLRRTNLDSVFQDALTPCLLSLPTLTPESESIHLLQYAYPACLEVIRTRFPSSQSQYSYPKTTQTSLKEDPESQQRLESLTRLLRQSILQSYHHTSNPAPLENTSISSYPHPRLSALLLSQLSLVSSELGIHTTKHLQDLVPVLSATLSNPFGTAYPPLLLAATEATKMLVLNAWPRIWRWRAELLAGLCACWLHVCDDLADMDMDAGGAVASITPRRGNDAGDGRRGDLIGLQGALKEVVGVLRITITECADLVFEKVAGDHEARGAGDEGMNGGAIDVDGEFRELVGGDGKLHGLLIGNENFDS</sequence>
<dbReference type="GO" id="GO:0052927">
    <property type="term" value="F:CC tRNA cytidylyltransferase activity"/>
    <property type="evidence" value="ECO:0007669"/>
    <property type="project" value="TreeGrafter"/>
</dbReference>
<feature type="compositionally biased region" description="Basic residues" evidence="7">
    <location>
        <begin position="77"/>
        <end position="86"/>
    </location>
</feature>
<dbReference type="InterPro" id="IPR002646">
    <property type="entry name" value="PolA_pol_head_dom"/>
</dbReference>
<dbReference type="eggNOG" id="KOG2159">
    <property type="taxonomic scope" value="Eukaryota"/>
</dbReference>
<dbReference type="Pfam" id="PF01743">
    <property type="entry name" value="PolyA_pol"/>
    <property type="match status" value="1"/>
</dbReference>
<dbReference type="STRING" id="502780.A0A0A0HXG7"/>
<dbReference type="EMBL" id="KN275957">
    <property type="protein sequence ID" value="KGM92741.1"/>
    <property type="molecule type" value="Genomic_DNA"/>
</dbReference>
<dbReference type="Pfam" id="PF10521">
    <property type="entry name" value="Tti2"/>
    <property type="match status" value="1"/>
</dbReference>
<dbReference type="Gene3D" id="3.30.460.10">
    <property type="entry name" value="Beta Polymerase, domain 2"/>
    <property type="match status" value="1"/>
</dbReference>
<evidence type="ECO:0000313" key="10">
    <source>
        <dbReference type="EMBL" id="KGM92741.1"/>
    </source>
</evidence>
<evidence type="ECO:0000256" key="1">
    <source>
        <dbReference type="ARBA" id="ARBA00007265"/>
    </source>
</evidence>
<dbReference type="GO" id="GO:0110078">
    <property type="term" value="C:TTT Hsp90 cochaperone complex"/>
    <property type="evidence" value="ECO:0007669"/>
    <property type="project" value="InterPro"/>
</dbReference>
<dbReference type="InterPro" id="IPR043519">
    <property type="entry name" value="NT_sf"/>
</dbReference>
<evidence type="ECO:0000259" key="9">
    <source>
        <dbReference type="Pfam" id="PF12627"/>
    </source>
</evidence>
<dbReference type="SUPFAM" id="SSF81891">
    <property type="entry name" value="Poly A polymerase C-terminal region-like"/>
    <property type="match status" value="1"/>
</dbReference>
<evidence type="ECO:0000256" key="7">
    <source>
        <dbReference type="SAM" id="MobiDB-lite"/>
    </source>
</evidence>
<dbReference type="GeneID" id="22587096"/>
<dbReference type="SUPFAM" id="SSF81301">
    <property type="entry name" value="Nucleotidyltransferase"/>
    <property type="match status" value="1"/>
</dbReference>
<dbReference type="HOGENOM" id="CLU_011026_0_0_1"/>
<evidence type="ECO:0000256" key="2">
    <source>
        <dbReference type="ARBA" id="ARBA00022679"/>
    </source>
</evidence>
<feature type="domain" description="tRNA nucleotidyltransferase/poly(A) polymerase RNA and SrmB- binding" evidence="9">
    <location>
        <begin position="335"/>
        <end position="394"/>
    </location>
</feature>
<evidence type="ECO:0000256" key="4">
    <source>
        <dbReference type="ARBA" id="ARBA00022884"/>
    </source>
</evidence>
<dbReference type="AlphaFoldDB" id="A0A0A0HXG7"/>
<keyword evidence="11" id="KW-1185">Reference proteome</keyword>
<dbReference type="RefSeq" id="XP_010756794.1">
    <property type="nucleotide sequence ID" value="XM_010758492.1"/>
</dbReference>
<feature type="region of interest" description="Disordered" evidence="7">
    <location>
        <begin position="1004"/>
        <end position="1024"/>
    </location>
</feature>
<dbReference type="InterPro" id="IPR018870">
    <property type="entry name" value="Tti2"/>
</dbReference>
<comment type="similarity">
    <text evidence="1 6">Belongs to the tRNA nucleotidyltransferase/poly(A) polymerase family.</text>
</comment>
<dbReference type="InterPro" id="IPR032828">
    <property type="entry name" value="PolyA_RNA-bd"/>
</dbReference>
<evidence type="ECO:0000259" key="8">
    <source>
        <dbReference type="Pfam" id="PF01743"/>
    </source>
</evidence>
<evidence type="ECO:0008006" key="12">
    <source>
        <dbReference type="Google" id="ProtNLM"/>
    </source>
</evidence>
<dbReference type="CDD" id="cd05398">
    <property type="entry name" value="NT_ClassII-CCAase"/>
    <property type="match status" value="1"/>
</dbReference>
<evidence type="ECO:0000256" key="5">
    <source>
        <dbReference type="ARBA" id="ARBA00034736"/>
    </source>
</evidence>
<dbReference type="FunFam" id="3.30.460.10:FF:000019">
    <property type="entry name" value="tRNA nucleotidyltransferase cca2"/>
    <property type="match status" value="1"/>
</dbReference>
<gene>
    <name evidence="10" type="ORF">PADG_11199</name>
</gene>
<proteinExistence type="inferred from homology"/>
<feature type="domain" description="Poly A polymerase head" evidence="8">
    <location>
        <begin position="155"/>
        <end position="308"/>
    </location>
</feature>
<feature type="compositionally biased region" description="Polar residues" evidence="7">
    <location>
        <begin position="1004"/>
        <end position="1016"/>
    </location>
</feature>
<dbReference type="GO" id="GO:0000166">
    <property type="term" value="F:nucleotide binding"/>
    <property type="evidence" value="ECO:0007669"/>
    <property type="project" value="UniProtKB-KW"/>
</dbReference>
<dbReference type="Pfam" id="PF12627">
    <property type="entry name" value="PolyA_pol_RNAbd"/>
    <property type="match status" value="1"/>
</dbReference>
<dbReference type="InParanoid" id="A0A0A0HXG7"/>
<comment type="similarity">
    <text evidence="5">Belongs to the TTI2 family.</text>
</comment>
<keyword evidence="2 6" id="KW-0808">Transferase</keyword>
<organism evidence="10 11">
    <name type="scientific">Paracoccidioides brasiliensis (strain Pb18)</name>
    <dbReference type="NCBI Taxonomy" id="502780"/>
    <lineage>
        <taxon>Eukaryota</taxon>
        <taxon>Fungi</taxon>
        <taxon>Dikarya</taxon>
        <taxon>Ascomycota</taxon>
        <taxon>Pezizomycotina</taxon>
        <taxon>Eurotiomycetes</taxon>
        <taxon>Eurotiomycetidae</taxon>
        <taxon>Onygenales</taxon>
        <taxon>Ajellomycetaceae</taxon>
        <taxon>Paracoccidioides</taxon>
    </lineage>
</organism>
<dbReference type="Gene3D" id="1.10.3090.10">
    <property type="entry name" value="cca-adding enzyme, domain 2"/>
    <property type="match status" value="1"/>
</dbReference>
<dbReference type="PANTHER" id="PTHR13734">
    <property type="entry name" value="TRNA-NUCLEOTIDYLTRANSFERASE"/>
    <property type="match status" value="1"/>
</dbReference>
<keyword evidence="3" id="KW-0547">Nucleotide-binding</keyword>
<dbReference type="OMA" id="TKPGPWM"/>
<keyword evidence="4 6" id="KW-0694">RNA-binding</keyword>
<evidence type="ECO:0000256" key="6">
    <source>
        <dbReference type="RuleBase" id="RU003953"/>
    </source>
</evidence>
<reference evidence="10 11" key="1">
    <citation type="journal article" date="2011" name="PLoS Genet.">
        <title>Comparative genomic analysis of human fungal pathogens causing paracoccidioidomycosis.</title>
        <authorList>
            <person name="Desjardins C.A."/>
            <person name="Champion M.D."/>
            <person name="Holder J.W."/>
            <person name="Muszewska A."/>
            <person name="Goldberg J."/>
            <person name="Bailao A.M."/>
            <person name="Brigido M.M."/>
            <person name="Ferreira M.E."/>
            <person name="Garcia A.M."/>
            <person name="Grynberg M."/>
            <person name="Gujja S."/>
            <person name="Heiman D.I."/>
            <person name="Henn M.R."/>
            <person name="Kodira C.D."/>
            <person name="Leon-Narvaez H."/>
            <person name="Longo L.V."/>
            <person name="Ma L.J."/>
            <person name="Malavazi I."/>
            <person name="Matsuo A.L."/>
            <person name="Morais F.V."/>
            <person name="Pereira M."/>
            <person name="Rodriguez-Brito S."/>
            <person name="Sakthikumar S."/>
            <person name="Salem-Izacc S.M."/>
            <person name="Sykes S.M."/>
            <person name="Teixeira M.M."/>
            <person name="Vallejo M.C."/>
            <person name="Walter M.E."/>
            <person name="Yandava C."/>
            <person name="Young S."/>
            <person name="Zeng Q."/>
            <person name="Zucker J."/>
            <person name="Felipe M.S."/>
            <person name="Goldman G.H."/>
            <person name="Haas B.J."/>
            <person name="McEwen J.G."/>
            <person name="Nino-Vega G."/>
            <person name="Puccia R."/>
            <person name="San-Blas G."/>
            <person name="Soares C.M."/>
            <person name="Birren B.W."/>
            <person name="Cuomo C.A."/>
        </authorList>
    </citation>
    <scope>NUCLEOTIDE SEQUENCE [LARGE SCALE GENOMIC DNA]</scope>
    <source>
        <strain evidence="10 11">Pb18</strain>
    </source>
</reference>
<dbReference type="GO" id="GO:0005739">
    <property type="term" value="C:mitochondrion"/>
    <property type="evidence" value="ECO:0007669"/>
    <property type="project" value="UniProtKB-ARBA"/>
</dbReference>
<name>A0A0A0HXG7_PARBD</name>
<dbReference type="OrthoDB" id="445712at2759"/>
<protein>
    <recommendedName>
        <fullName evidence="12">Poly A polymerase head domain-containing protein</fullName>
    </recommendedName>
</protein>
<feature type="region of interest" description="Disordered" evidence="7">
    <location>
        <begin position="61"/>
        <end position="86"/>
    </location>
</feature>
<evidence type="ECO:0000256" key="3">
    <source>
        <dbReference type="ARBA" id="ARBA00022741"/>
    </source>
</evidence>
<dbReference type="PANTHER" id="PTHR13734:SF5">
    <property type="entry name" value="CCA TRNA NUCLEOTIDYLTRANSFERASE, MITOCHONDRIAL"/>
    <property type="match status" value="1"/>
</dbReference>
<dbReference type="GO" id="GO:0003723">
    <property type="term" value="F:RNA binding"/>
    <property type="evidence" value="ECO:0007669"/>
    <property type="project" value="UniProtKB-KW"/>
</dbReference>
<evidence type="ECO:0000313" key="11">
    <source>
        <dbReference type="Proteomes" id="UP000001628"/>
    </source>
</evidence>
<dbReference type="KEGG" id="pbn:PADG_11199"/>